<comment type="subcellular location">
    <subcellularLocation>
        <location evidence="3">Membrane</location>
        <topology evidence="3">Lipid-anchor</topology>
        <topology evidence="3">GPI-anchor</topology>
    </subcellularLocation>
    <subcellularLocation>
        <location evidence="2">Secreted</location>
        <location evidence="2">Cell wall</location>
    </subcellularLocation>
</comment>
<evidence type="ECO:0000256" key="1">
    <source>
        <dbReference type="ARBA" id="ARBA00000822"/>
    </source>
</evidence>
<keyword evidence="13" id="KW-0325">Glycoprotein</keyword>
<evidence type="ECO:0000259" key="23">
    <source>
        <dbReference type="PROSITE" id="PS51762"/>
    </source>
</evidence>
<feature type="chain" id="PRO_5040426046" description="Crh-like protein" evidence="22">
    <location>
        <begin position="19"/>
        <end position="431"/>
    </location>
</feature>
<comment type="catalytic activity">
    <reaction evidence="1">
        <text>Random endo-hydrolysis of N-acetyl-beta-D-glucosaminide (1-&gt;4)-beta-linkages in chitin and chitodextrins.</text>
        <dbReference type="EC" id="3.2.1.14"/>
    </reaction>
</comment>
<dbReference type="GO" id="GO:0009277">
    <property type="term" value="C:fungal-type cell wall"/>
    <property type="evidence" value="ECO:0007669"/>
    <property type="project" value="UniProtKB-ARBA"/>
</dbReference>
<keyword evidence="15" id="KW-0326">Glycosidase</keyword>
<evidence type="ECO:0000256" key="10">
    <source>
        <dbReference type="ARBA" id="ARBA00022801"/>
    </source>
</evidence>
<reference evidence="24 25" key="1">
    <citation type="submission" date="2020-11" db="EMBL/GenBank/DDBJ databases">
        <title>Kefir isolates.</title>
        <authorList>
            <person name="Marcisauskas S."/>
            <person name="Kim Y."/>
            <person name="Blasche S."/>
        </authorList>
    </citation>
    <scope>NUCLEOTIDE SEQUENCE [LARGE SCALE GENOMIC DNA]</scope>
    <source>
        <strain evidence="24 25">OG2</strain>
    </source>
</reference>
<keyword evidence="7" id="KW-0328">Glycosyltransferase</keyword>
<accession>A0A9P6W6S7</accession>
<evidence type="ECO:0000313" key="24">
    <source>
        <dbReference type="EMBL" id="KAG0666288.1"/>
    </source>
</evidence>
<proteinExistence type="inferred from homology"/>
<evidence type="ECO:0000256" key="16">
    <source>
        <dbReference type="ARBA" id="ARBA00023316"/>
    </source>
</evidence>
<keyword evidence="6" id="KW-0336">GPI-anchor</keyword>
<dbReference type="GO" id="GO:0005975">
    <property type="term" value="P:carbohydrate metabolic process"/>
    <property type="evidence" value="ECO:0007669"/>
    <property type="project" value="InterPro"/>
</dbReference>
<dbReference type="Gene3D" id="2.60.120.200">
    <property type="match status" value="1"/>
</dbReference>
<protein>
    <recommendedName>
        <fullName evidence="18">Crh-like protein</fullName>
        <ecNumber evidence="18">3.2.-.-</ecNumber>
    </recommendedName>
</protein>
<sequence length="431" mass="45454">MSIKNLLLLAGLASLTAADSCNPLTSTSCSANTALAGSFSEDFSSASSYFTDEKMPGEITYGSDGLSMTLTKQGDNPTLMSNFYIMYGKVEVMMKAAPGQGIVSSFFLQSDDLDELDLEWVGSDDTQFQSNYFSKGNTTTYDRGEFHGVNEPETTYHNYTMDWEMDKTTWYLDGVAVRVLENTTSEGYLQTPMYVKMGIWAGGDPSNAPGTIEWAGGLTDYSKAPFTMNIQKVIVTDYSTGSEYSYGDQSGSWESIECKDGAIYGRYQQALMDFAELTNGGNVTEAVVSASSSVSSVESTSTVASSSIISTSEVVSTSSSSSPSSSSSAAITSTTSTTSSSTSTSAKATTFSKATTSAKATTSITSISTTKMSTVSPTSVEKSSSLDAAEKTASVAHTSSSQAVKVASDMANGLTTNFKLATLPLLLLSLL</sequence>
<dbReference type="PANTHER" id="PTHR10963:SF68">
    <property type="entry name" value="GLYCOSIDASE CRH1-RELATED"/>
    <property type="match status" value="1"/>
</dbReference>
<keyword evidence="25" id="KW-1185">Reference proteome</keyword>
<dbReference type="AlphaFoldDB" id="A0A9P6W6S7"/>
<evidence type="ECO:0000256" key="12">
    <source>
        <dbReference type="ARBA" id="ARBA00023157"/>
    </source>
</evidence>
<keyword evidence="9 22" id="KW-0732">Signal</keyword>
<keyword evidence="14" id="KW-0449">Lipoprotein</keyword>
<evidence type="ECO:0000256" key="18">
    <source>
        <dbReference type="PIRNR" id="PIRNR037299"/>
    </source>
</evidence>
<keyword evidence="16" id="KW-0961">Cell wall biogenesis/degradation</keyword>
<dbReference type="CDD" id="cd02183">
    <property type="entry name" value="GH16_fungal_CRH1_transglycosylase"/>
    <property type="match status" value="1"/>
</dbReference>
<dbReference type="InterPro" id="IPR017168">
    <property type="entry name" value="CHR-like"/>
</dbReference>
<dbReference type="GO" id="GO:0098552">
    <property type="term" value="C:side of membrane"/>
    <property type="evidence" value="ECO:0007669"/>
    <property type="project" value="UniProtKB-KW"/>
</dbReference>
<feature type="domain" description="GH16" evidence="23">
    <location>
        <begin position="15"/>
        <end position="230"/>
    </location>
</feature>
<evidence type="ECO:0000256" key="20">
    <source>
        <dbReference type="PIRSR" id="PIRSR037299-2"/>
    </source>
</evidence>
<keyword evidence="5" id="KW-0964">Secreted</keyword>
<evidence type="ECO:0000256" key="13">
    <source>
        <dbReference type="ARBA" id="ARBA00023180"/>
    </source>
</evidence>
<dbReference type="EC" id="3.2.-.-" evidence="18"/>
<evidence type="ECO:0000256" key="14">
    <source>
        <dbReference type="ARBA" id="ARBA00023288"/>
    </source>
</evidence>
<evidence type="ECO:0000256" key="9">
    <source>
        <dbReference type="ARBA" id="ARBA00022729"/>
    </source>
</evidence>
<dbReference type="SUPFAM" id="SSF49899">
    <property type="entry name" value="Concanavalin A-like lectins/glucanases"/>
    <property type="match status" value="1"/>
</dbReference>
<keyword evidence="12 20" id="KW-1015">Disulfide bond</keyword>
<feature type="region of interest" description="Disordered" evidence="21">
    <location>
        <begin position="314"/>
        <end position="345"/>
    </location>
</feature>
<dbReference type="EMBL" id="PUHR01000105">
    <property type="protein sequence ID" value="KAG0666288.1"/>
    <property type="molecule type" value="Genomic_DNA"/>
</dbReference>
<evidence type="ECO:0000256" key="11">
    <source>
        <dbReference type="ARBA" id="ARBA00023136"/>
    </source>
</evidence>
<dbReference type="GO" id="GO:0031505">
    <property type="term" value="P:fungal-type cell wall organization"/>
    <property type="evidence" value="ECO:0007669"/>
    <property type="project" value="TreeGrafter"/>
</dbReference>
<dbReference type="Pfam" id="PF00722">
    <property type="entry name" value="Glyco_hydro_16"/>
    <property type="match status" value="1"/>
</dbReference>
<evidence type="ECO:0000256" key="17">
    <source>
        <dbReference type="ARBA" id="ARBA00038074"/>
    </source>
</evidence>
<dbReference type="PANTHER" id="PTHR10963">
    <property type="entry name" value="GLYCOSYL HYDROLASE-RELATED"/>
    <property type="match status" value="1"/>
</dbReference>
<evidence type="ECO:0000256" key="6">
    <source>
        <dbReference type="ARBA" id="ARBA00022622"/>
    </source>
</evidence>
<keyword evidence="11 18" id="KW-0472">Membrane</keyword>
<keyword evidence="10 18" id="KW-0378">Hydrolase</keyword>
<feature type="active site" description="Nucleophile" evidence="19">
    <location>
        <position position="119"/>
    </location>
</feature>
<organism evidence="24 25">
    <name type="scientific">Maudiozyma exigua</name>
    <name type="common">Yeast</name>
    <name type="synonym">Kazachstania exigua</name>
    <dbReference type="NCBI Taxonomy" id="34358"/>
    <lineage>
        <taxon>Eukaryota</taxon>
        <taxon>Fungi</taxon>
        <taxon>Dikarya</taxon>
        <taxon>Ascomycota</taxon>
        <taxon>Saccharomycotina</taxon>
        <taxon>Saccharomycetes</taxon>
        <taxon>Saccharomycetales</taxon>
        <taxon>Saccharomycetaceae</taxon>
        <taxon>Maudiozyma</taxon>
    </lineage>
</organism>
<dbReference type="GO" id="GO:0016757">
    <property type="term" value="F:glycosyltransferase activity"/>
    <property type="evidence" value="ECO:0007669"/>
    <property type="project" value="UniProtKB-KW"/>
</dbReference>
<dbReference type="InterPro" id="IPR000757">
    <property type="entry name" value="Beta-glucanase-like"/>
</dbReference>
<dbReference type="OrthoDB" id="4781at2759"/>
<feature type="active site" description="Nucleophile" evidence="19">
    <location>
        <position position="115"/>
    </location>
</feature>
<dbReference type="Proteomes" id="UP000750334">
    <property type="component" value="Unassembled WGS sequence"/>
</dbReference>
<evidence type="ECO:0000313" key="25">
    <source>
        <dbReference type="Proteomes" id="UP000750334"/>
    </source>
</evidence>
<evidence type="ECO:0000256" key="22">
    <source>
        <dbReference type="SAM" id="SignalP"/>
    </source>
</evidence>
<dbReference type="PIRSF" id="PIRSF037299">
    <property type="entry name" value="Glycosidase_CRH1_prd"/>
    <property type="match status" value="1"/>
</dbReference>
<feature type="disulfide bond" evidence="20">
    <location>
        <begin position="21"/>
        <end position="29"/>
    </location>
</feature>
<evidence type="ECO:0000256" key="19">
    <source>
        <dbReference type="PIRSR" id="PIRSR037299-1"/>
    </source>
</evidence>
<evidence type="ECO:0000256" key="7">
    <source>
        <dbReference type="ARBA" id="ARBA00022676"/>
    </source>
</evidence>
<evidence type="ECO:0000256" key="15">
    <source>
        <dbReference type="ARBA" id="ARBA00023295"/>
    </source>
</evidence>
<gene>
    <name evidence="24" type="primary">CRH1</name>
    <name evidence="24" type="ORF">C6P45_000249</name>
</gene>
<evidence type="ECO:0000256" key="2">
    <source>
        <dbReference type="ARBA" id="ARBA00004191"/>
    </source>
</evidence>
<dbReference type="FunFam" id="2.60.120.200:FF:000162">
    <property type="entry name" value="Glycosidase"/>
    <property type="match status" value="1"/>
</dbReference>
<evidence type="ECO:0000256" key="5">
    <source>
        <dbReference type="ARBA" id="ARBA00022525"/>
    </source>
</evidence>
<comment type="caution">
    <text evidence="24">The sequence shown here is derived from an EMBL/GenBank/DDBJ whole genome shotgun (WGS) entry which is preliminary data.</text>
</comment>
<evidence type="ECO:0000256" key="3">
    <source>
        <dbReference type="ARBA" id="ARBA00004589"/>
    </source>
</evidence>
<dbReference type="GO" id="GO:0008843">
    <property type="term" value="F:endochitinase activity"/>
    <property type="evidence" value="ECO:0007669"/>
    <property type="project" value="UniProtKB-EC"/>
</dbReference>
<dbReference type="InterPro" id="IPR050546">
    <property type="entry name" value="Glycosyl_Hydrlase_16"/>
</dbReference>
<feature type="signal peptide" evidence="22">
    <location>
        <begin position="1"/>
        <end position="18"/>
    </location>
</feature>
<dbReference type="PROSITE" id="PS51762">
    <property type="entry name" value="GH16_2"/>
    <property type="match status" value="1"/>
</dbReference>
<dbReference type="InterPro" id="IPR013320">
    <property type="entry name" value="ConA-like_dom_sf"/>
</dbReference>
<keyword evidence="4" id="KW-0134">Cell wall</keyword>
<evidence type="ECO:0000256" key="8">
    <source>
        <dbReference type="ARBA" id="ARBA00022679"/>
    </source>
</evidence>
<evidence type="ECO:0000256" key="4">
    <source>
        <dbReference type="ARBA" id="ARBA00022512"/>
    </source>
</evidence>
<keyword evidence="8" id="KW-0808">Transferase</keyword>
<comment type="similarity">
    <text evidence="17">Belongs to the glycosyl hydrolase 16 family. CRH1 subfamily.</text>
</comment>
<evidence type="ECO:0000256" key="21">
    <source>
        <dbReference type="SAM" id="MobiDB-lite"/>
    </source>
</evidence>
<name>A0A9P6W6S7_MAUEX</name>